<dbReference type="AlphaFoldDB" id="A0AAC8YRN0"/>
<dbReference type="Proteomes" id="UP000577697">
    <property type="component" value="Unassembled WGS sequence"/>
</dbReference>
<evidence type="ECO:0000313" key="1">
    <source>
        <dbReference type="EMBL" id="AMS43192.1"/>
    </source>
</evidence>
<protein>
    <submittedName>
        <fullName evidence="1">Uncharacterized protein</fullName>
    </submittedName>
</protein>
<dbReference type="EMBL" id="CP015005">
    <property type="protein sequence ID" value="AMS43192.1"/>
    <property type="molecule type" value="Genomic_DNA"/>
</dbReference>
<reference evidence="1 3" key="1">
    <citation type="submission" date="2016-03" db="EMBL/GenBank/DDBJ databases">
        <title>Complete genome of Aminobacter aminovorans KCTC 2477.</title>
        <authorList>
            <person name="Kim K.M."/>
        </authorList>
    </citation>
    <scope>NUCLEOTIDE SEQUENCE [LARGE SCALE GENOMIC DNA]</scope>
    <source>
        <strain evidence="1 3">KCTC 2477</strain>
    </source>
</reference>
<name>A0AAC8YRN0_AMIAI</name>
<evidence type="ECO:0000313" key="2">
    <source>
        <dbReference type="EMBL" id="MBB3706261.1"/>
    </source>
</evidence>
<sequence length="41" mass="4732">MDLRSLSLIKQFRTEMCFALFLELLPRHPGNGPAKRSNKKS</sequence>
<reference evidence="2 4" key="2">
    <citation type="submission" date="2020-08" db="EMBL/GenBank/DDBJ databases">
        <title>Genomic Encyclopedia of Type Strains, Phase IV (KMG-IV): sequencing the most valuable type-strain genomes for metagenomic binning, comparative biology and taxonomic classification.</title>
        <authorList>
            <person name="Goeker M."/>
        </authorList>
    </citation>
    <scope>NUCLEOTIDE SEQUENCE [LARGE SCALE GENOMIC DNA]</scope>
    <source>
        <strain evidence="2 4">DSM 10368</strain>
    </source>
</reference>
<keyword evidence="4" id="KW-1185">Reference proteome</keyword>
<evidence type="ECO:0000313" key="3">
    <source>
        <dbReference type="Proteomes" id="UP000075755"/>
    </source>
</evidence>
<evidence type="ECO:0000313" key="4">
    <source>
        <dbReference type="Proteomes" id="UP000577697"/>
    </source>
</evidence>
<organism evidence="1 3">
    <name type="scientific">Aminobacter aminovorans</name>
    <name type="common">Chelatobacter heintzii</name>
    <dbReference type="NCBI Taxonomy" id="83263"/>
    <lineage>
        <taxon>Bacteria</taxon>
        <taxon>Pseudomonadati</taxon>
        <taxon>Pseudomonadota</taxon>
        <taxon>Alphaproteobacteria</taxon>
        <taxon>Hyphomicrobiales</taxon>
        <taxon>Phyllobacteriaceae</taxon>
        <taxon>Aminobacter</taxon>
    </lineage>
</organism>
<accession>A0AAC8YRN0</accession>
<dbReference type="KEGG" id="aak:AA2016_4276"/>
<gene>
    <name evidence="1" type="ORF">AA2016_4276</name>
    <name evidence="2" type="ORF">FHS67_002581</name>
</gene>
<dbReference type="Proteomes" id="UP000075755">
    <property type="component" value="Chromosome"/>
</dbReference>
<dbReference type="EMBL" id="JACICB010000008">
    <property type="protein sequence ID" value="MBB3706261.1"/>
    <property type="molecule type" value="Genomic_DNA"/>
</dbReference>
<proteinExistence type="predicted"/>